<keyword evidence="6" id="KW-1185">Reference proteome</keyword>
<dbReference type="SMART" id="SM00448">
    <property type="entry name" value="REC"/>
    <property type="match status" value="1"/>
</dbReference>
<evidence type="ECO:0000256" key="1">
    <source>
        <dbReference type="ARBA" id="ARBA00022801"/>
    </source>
</evidence>
<dbReference type="SMART" id="SM00331">
    <property type="entry name" value="PP2C_SIG"/>
    <property type="match status" value="1"/>
</dbReference>
<accession>A0ABU7S6I9</accession>
<feature type="region of interest" description="Disordered" evidence="3">
    <location>
        <begin position="1"/>
        <end position="20"/>
    </location>
</feature>
<dbReference type="Gene3D" id="3.60.40.10">
    <property type="entry name" value="PPM-type phosphatase domain"/>
    <property type="match status" value="1"/>
</dbReference>
<dbReference type="Pfam" id="PF00072">
    <property type="entry name" value="Response_reg"/>
    <property type="match status" value="1"/>
</dbReference>
<dbReference type="InterPro" id="IPR001789">
    <property type="entry name" value="Sig_transdc_resp-reg_receiver"/>
</dbReference>
<feature type="modified residue" description="4-aspartylphosphate" evidence="2">
    <location>
        <position position="79"/>
    </location>
</feature>
<dbReference type="PANTHER" id="PTHR43156">
    <property type="entry name" value="STAGE II SPORULATION PROTEIN E-RELATED"/>
    <property type="match status" value="1"/>
</dbReference>
<dbReference type="CDD" id="cd00156">
    <property type="entry name" value="REC"/>
    <property type="match status" value="1"/>
</dbReference>
<reference evidence="5 6" key="1">
    <citation type="submission" date="2024-01" db="EMBL/GenBank/DDBJ databases">
        <title>Genome insights into Plantactinospora veratri sp. nov.</title>
        <authorList>
            <person name="Wang L."/>
        </authorList>
    </citation>
    <scope>NUCLEOTIDE SEQUENCE [LARGE SCALE GENOMIC DNA]</scope>
    <source>
        <strain evidence="5 6">NEAU-FHS4</strain>
    </source>
</reference>
<evidence type="ECO:0000256" key="2">
    <source>
        <dbReference type="PROSITE-ProRule" id="PRU00169"/>
    </source>
</evidence>
<dbReference type="Proteomes" id="UP001339911">
    <property type="component" value="Unassembled WGS sequence"/>
</dbReference>
<dbReference type="InterPro" id="IPR001932">
    <property type="entry name" value="PPM-type_phosphatase-like_dom"/>
</dbReference>
<feature type="domain" description="Response regulatory" evidence="4">
    <location>
        <begin position="30"/>
        <end position="144"/>
    </location>
</feature>
<dbReference type="PANTHER" id="PTHR43156:SF2">
    <property type="entry name" value="STAGE II SPORULATION PROTEIN E"/>
    <property type="match status" value="1"/>
</dbReference>
<organism evidence="5 6">
    <name type="scientific">Plantactinospora veratri</name>
    <dbReference type="NCBI Taxonomy" id="1436122"/>
    <lineage>
        <taxon>Bacteria</taxon>
        <taxon>Bacillati</taxon>
        <taxon>Actinomycetota</taxon>
        <taxon>Actinomycetes</taxon>
        <taxon>Micromonosporales</taxon>
        <taxon>Micromonosporaceae</taxon>
        <taxon>Plantactinospora</taxon>
    </lineage>
</organism>
<comment type="caution">
    <text evidence="5">The sequence shown here is derived from an EMBL/GenBank/DDBJ whole genome shotgun (WGS) entry which is preliminary data.</text>
</comment>
<evidence type="ECO:0000313" key="5">
    <source>
        <dbReference type="EMBL" id="MEE6305576.1"/>
    </source>
</evidence>
<dbReference type="InterPro" id="IPR011006">
    <property type="entry name" value="CheY-like_superfamily"/>
</dbReference>
<evidence type="ECO:0000256" key="3">
    <source>
        <dbReference type="SAM" id="MobiDB-lite"/>
    </source>
</evidence>
<evidence type="ECO:0000313" key="6">
    <source>
        <dbReference type="Proteomes" id="UP001339911"/>
    </source>
</evidence>
<dbReference type="SUPFAM" id="SSF52172">
    <property type="entry name" value="CheY-like"/>
    <property type="match status" value="1"/>
</dbReference>
<dbReference type="InterPro" id="IPR036457">
    <property type="entry name" value="PPM-type-like_dom_sf"/>
</dbReference>
<gene>
    <name evidence="5" type="ORF">V1634_01850</name>
</gene>
<keyword evidence="2" id="KW-0597">Phosphoprotein</keyword>
<sequence length="408" mass="43557">MTGSSVVPAPSYPHGGLGRHAKLPPRERLRVLLIEDDDADAFLVGELLAETGEGIDLLVANSLNGARSKIAGVDCVLLDLGLPDAQGLDGLRQVLGMSSNAAVCVLTGRSDEHLGIGAVAEGAQDYLVKGQVDGVLLARALRYAVERKRADENTRRLREVELRQAESARLERGLLPQPLIDTDLVQVHPFYRPGRHEALIGGDFYDVVQTSADRIDLIVGDVCGHGVDEAALGVELRVAWRALVLAGVPDEQVLPALEQVLMSERSRREIFATVAAVRLDLAGNRATVRLAGHPPPLLLAGGRVAPVPAPHGLLLGVRPRPPVAHEFSFDTEDWSLLMYTDGLIEGRIGDGDERLDVPGLSGLVGDPRARGVGLGELPGWLVERAEEHNGGPLSDDVAMLLVSRGEGR</sequence>
<dbReference type="Pfam" id="PF07228">
    <property type="entry name" value="SpoIIE"/>
    <property type="match status" value="1"/>
</dbReference>
<protein>
    <submittedName>
        <fullName evidence="5">SpoIIE family protein phosphatase</fullName>
    </submittedName>
</protein>
<dbReference type="PROSITE" id="PS50110">
    <property type="entry name" value="RESPONSE_REGULATORY"/>
    <property type="match status" value="1"/>
</dbReference>
<dbReference type="EMBL" id="JAZGQL010000001">
    <property type="protein sequence ID" value="MEE6305576.1"/>
    <property type="molecule type" value="Genomic_DNA"/>
</dbReference>
<dbReference type="Gene3D" id="3.40.50.2300">
    <property type="match status" value="1"/>
</dbReference>
<keyword evidence="1" id="KW-0378">Hydrolase</keyword>
<proteinExistence type="predicted"/>
<name>A0ABU7S6I9_9ACTN</name>
<evidence type="ECO:0000259" key="4">
    <source>
        <dbReference type="PROSITE" id="PS50110"/>
    </source>
</evidence>
<dbReference type="InterPro" id="IPR052016">
    <property type="entry name" value="Bact_Sigma-Reg"/>
</dbReference>